<proteinExistence type="inferred from homology"/>
<evidence type="ECO:0000256" key="5">
    <source>
        <dbReference type="ARBA" id="ARBA00022801"/>
    </source>
</evidence>
<dbReference type="PANTHER" id="PTHR33516:SF2">
    <property type="entry name" value="LEXA REPRESSOR-RELATED"/>
    <property type="match status" value="1"/>
</dbReference>
<evidence type="ECO:0000256" key="2">
    <source>
        <dbReference type="ARBA" id="ARBA00022491"/>
    </source>
</evidence>
<gene>
    <name evidence="15" type="primary">lexA</name>
    <name evidence="15" type="ORF">IRI77_05945</name>
</gene>
<feature type="domain" description="LexA repressor DNA-binding" evidence="14">
    <location>
        <begin position="2"/>
        <end position="58"/>
    </location>
</feature>
<keyword evidence="9" id="KW-0804">Transcription</keyword>
<keyword evidence="8" id="KW-0238">DNA-binding</keyword>
<evidence type="ECO:0000259" key="14">
    <source>
        <dbReference type="Pfam" id="PF01726"/>
    </source>
</evidence>
<keyword evidence="10" id="KW-0234">DNA repair</keyword>
<dbReference type="RefSeq" id="WP_194451153.1">
    <property type="nucleotide sequence ID" value="NZ_CP063849.1"/>
</dbReference>
<evidence type="ECO:0000313" key="16">
    <source>
        <dbReference type="Proteomes" id="UP000593892"/>
    </source>
</evidence>
<feature type="domain" description="Peptidase S24/S26A/S26B/S26C" evidence="13">
    <location>
        <begin position="83"/>
        <end position="199"/>
    </location>
</feature>
<dbReference type="CDD" id="cd06529">
    <property type="entry name" value="S24_LexA-like"/>
    <property type="match status" value="1"/>
</dbReference>
<dbReference type="Gene3D" id="2.10.109.10">
    <property type="entry name" value="Umud Fragment, subunit A"/>
    <property type="match status" value="1"/>
</dbReference>
<dbReference type="AlphaFoldDB" id="A0A7S7NTF1"/>
<accession>A0A7S7NTF1</accession>
<evidence type="ECO:0000256" key="8">
    <source>
        <dbReference type="ARBA" id="ARBA00023125"/>
    </source>
</evidence>
<keyword evidence="5 12" id="KW-0378">Hydrolase</keyword>
<evidence type="ECO:0000313" key="15">
    <source>
        <dbReference type="EMBL" id="QOY89491.1"/>
    </source>
</evidence>
<evidence type="ECO:0000259" key="13">
    <source>
        <dbReference type="Pfam" id="PF00717"/>
    </source>
</evidence>
<evidence type="ECO:0000256" key="12">
    <source>
        <dbReference type="RuleBase" id="RU003991"/>
    </source>
</evidence>
<dbReference type="GO" id="GO:0006260">
    <property type="term" value="P:DNA replication"/>
    <property type="evidence" value="ECO:0007669"/>
    <property type="project" value="UniProtKB-KW"/>
</dbReference>
<evidence type="ECO:0000256" key="4">
    <source>
        <dbReference type="ARBA" id="ARBA00022763"/>
    </source>
</evidence>
<dbReference type="GO" id="GO:0009432">
    <property type="term" value="P:SOS response"/>
    <property type="evidence" value="ECO:0007669"/>
    <property type="project" value="UniProtKB-KW"/>
</dbReference>
<sequence>MTLTDRQREIYDYIVAFRRENGCSPSIPEIQRQFDIRSPNGVAGHLAALEAKGVIRMAERIGSRRIEVVAEKQVPSELLHALPVFGHIPAGPPQEFHLSSPESTAIFDETMLGFKPREGCFLLKVRGESMKDAGILNGDMVVIEPTPSPAAGQIVAALIDGESTLKRLVRVKGRWFLKAENADYPELYPRADLVVQGVVRTVVRKLG</sequence>
<evidence type="ECO:0000256" key="7">
    <source>
        <dbReference type="ARBA" id="ARBA00023015"/>
    </source>
</evidence>
<keyword evidence="2" id="KW-0678">Repressor</keyword>
<dbReference type="Pfam" id="PF00717">
    <property type="entry name" value="Peptidase_S24"/>
    <property type="match status" value="1"/>
</dbReference>
<reference evidence="15 16" key="1">
    <citation type="submission" date="2020-10" db="EMBL/GenBank/DDBJ databases">
        <title>Complete genome sequence of Paludibaculum fermentans P105T, a facultatively anaerobic acidobacterium capable of dissimilatory Fe(III) reduction.</title>
        <authorList>
            <person name="Dedysh S.N."/>
            <person name="Beletsky A.V."/>
            <person name="Kulichevskaya I.S."/>
            <person name="Mardanov A.V."/>
            <person name="Ravin N.V."/>
        </authorList>
    </citation>
    <scope>NUCLEOTIDE SEQUENCE [LARGE SCALE GENOMIC DNA]</scope>
    <source>
        <strain evidence="15 16">P105</strain>
    </source>
</reference>
<dbReference type="SUPFAM" id="SSF51306">
    <property type="entry name" value="LexA/Signal peptidase"/>
    <property type="match status" value="1"/>
</dbReference>
<dbReference type="GO" id="GO:0045892">
    <property type="term" value="P:negative regulation of DNA-templated transcription"/>
    <property type="evidence" value="ECO:0007669"/>
    <property type="project" value="InterPro"/>
</dbReference>
<evidence type="ECO:0000256" key="1">
    <source>
        <dbReference type="ARBA" id="ARBA00007484"/>
    </source>
</evidence>
<dbReference type="PANTHER" id="PTHR33516">
    <property type="entry name" value="LEXA REPRESSOR"/>
    <property type="match status" value="1"/>
</dbReference>
<dbReference type="Pfam" id="PF01726">
    <property type="entry name" value="LexA_DNA_bind"/>
    <property type="match status" value="1"/>
</dbReference>
<protein>
    <submittedName>
        <fullName evidence="15">Repressor LexA</fullName>
        <ecNumber evidence="15">3.4.21.88</ecNumber>
    </submittedName>
</protein>
<evidence type="ECO:0000256" key="10">
    <source>
        <dbReference type="ARBA" id="ARBA00023204"/>
    </source>
</evidence>
<dbReference type="InterPro" id="IPR036388">
    <property type="entry name" value="WH-like_DNA-bd_sf"/>
</dbReference>
<dbReference type="EMBL" id="CP063849">
    <property type="protein sequence ID" value="QOY89491.1"/>
    <property type="molecule type" value="Genomic_DNA"/>
</dbReference>
<keyword evidence="4" id="KW-0227">DNA damage</keyword>
<dbReference type="InterPro" id="IPR050077">
    <property type="entry name" value="LexA_repressor"/>
</dbReference>
<evidence type="ECO:0000256" key="6">
    <source>
        <dbReference type="ARBA" id="ARBA00022813"/>
    </source>
</evidence>
<dbReference type="InterPro" id="IPR006197">
    <property type="entry name" value="Peptidase_S24_LexA"/>
</dbReference>
<organism evidence="15 16">
    <name type="scientific">Paludibaculum fermentans</name>
    <dbReference type="NCBI Taxonomy" id="1473598"/>
    <lineage>
        <taxon>Bacteria</taxon>
        <taxon>Pseudomonadati</taxon>
        <taxon>Acidobacteriota</taxon>
        <taxon>Terriglobia</taxon>
        <taxon>Bryobacterales</taxon>
        <taxon>Bryobacteraceae</taxon>
        <taxon>Paludibaculum</taxon>
    </lineage>
</organism>
<dbReference type="InterPro" id="IPR006199">
    <property type="entry name" value="LexA_DNA-bd_dom"/>
</dbReference>
<evidence type="ECO:0000256" key="3">
    <source>
        <dbReference type="ARBA" id="ARBA00022705"/>
    </source>
</evidence>
<dbReference type="GO" id="GO:0004252">
    <property type="term" value="F:serine-type endopeptidase activity"/>
    <property type="evidence" value="ECO:0007669"/>
    <property type="project" value="UniProtKB-EC"/>
</dbReference>
<dbReference type="EC" id="3.4.21.88" evidence="15"/>
<dbReference type="Gene3D" id="1.10.10.10">
    <property type="entry name" value="Winged helix-like DNA-binding domain superfamily/Winged helix DNA-binding domain"/>
    <property type="match status" value="1"/>
</dbReference>
<keyword evidence="16" id="KW-1185">Reference proteome</keyword>
<dbReference type="GO" id="GO:0003677">
    <property type="term" value="F:DNA binding"/>
    <property type="evidence" value="ECO:0007669"/>
    <property type="project" value="UniProtKB-KW"/>
</dbReference>
<dbReference type="KEGG" id="pfer:IRI77_05945"/>
<dbReference type="InterPro" id="IPR039418">
    <property type="entry name" value="LexA-like"/>
</dbReference>
<keyword evidence="3" id="KW-0235">DNA replication</keyword>
<dbReference type="PRINTS" id="PR00726">
    <property type="entry name" value="LEXASERPTASE"/>
</dbReference>
<dbReference type="GO" id="GO:0006508">
    <property type="term" value="P:proteolysis"/>
    <property type="evidence" value="ECO:0007669"/>
    <property type="project" value="InterPro"/>
</dbReference>
<name>A0A7S7NTF1_PALFE</name>
<dbReference type="InterPro" id="IPR015927">
    <property type="entry name" value="Peptidase_S24_S26A/B/C"/>
</dbReference>
<dbReference type="NCBIfam" id="TIGR00498">
    <property type="entry name" value="lexA"/>
    <property type="match status" value="1"/>
</dbReference>
<dbReference type="InterPro" id="IPR006200">
    <property type="entry name" value="LexA"/>
</dbReference>
<dbReference type="Proteomes" id="UP000593892">
    <property type="component" value="Chromosome"/>
</dbReference>
<evidence type="ECO:0000256" key="11">
    <source>
        <dbReference type="ARBA" id="ARBA00023236"/>
    </source>
</evidence>
<keyword evidence="6 12" id="KW-0068">Autocatalytic cleavage</keyword>
<keyword evidence="11" id="KW-0742">SOS response</keyword>
<dbReference type="InterPro" id="IPR036390">
    <property type="entry name" value="WH_DNA-bd_sf"/>
</dbReference>
<comment type="similarity">
    <text evidence="1 12">Belongs to the peptidase S24 family.</text>
</comment>
<dbReference type="SUPFAM" id="SSF46785">
    <property type="entry name" value="Winged helix' DNA-binding domain"/>
    <property type="match status" value="1"/>
</dbReference>
<dbReference type="GO" id="GO:0006281">
    <property type="term" value="P:DNA repair"/>
    <property type="evidence" value="ECO:0007669"/>
    <property type="project" value="UniProtKB-KW"/>
</dbReference>
<keyword evidence="7" id="KW-0805">Transcription regulation</keyword>
<evidence type="ECO:0000256" key="9">
    <source>
        <dbReference type="ARBA" id="ARBA00023163"/>
    </source>
</evidence>
<dbReference type="InterPro" id="IPR036286">
    <property type="entry name" value="LexA/Signal_pep-like_sf"/>
</dbReference>